<organism evidence="10 11">
    <name type="scientific">Bombardia bombarda</name>
    <dbReference type="NCBI Taxonomy" id="252184"/>
    <lineage>
        <taxon>Eukaryota</taxon>
        <taxon>Fungi</taxon>
        <taxon>Dikarya</taxon>
        <taxon>Ascomycota</taxon>
        <taxon>Pezizomycotina</taxon>
        <taxon>Sordariomycetes</taxon>
        <taxon>Sordariomycetidae</taxon>
        <taxon>Sordariales</taxon>
        <taxon>Lasiosphaeriaceae</taxon>
        <taxon>Bombardia</taxon>
    </lineage>
</organism>
<dbReference type="InterPro" id="IPR008921">
    <property type="entry name" value="DNA_pol3_clamp-load_cplx_C"/>
</dbReference>
<sequence>MASFFDIRARKAAAANGASSGNAEKQTNTTPRLQPWVEKYRPKTLSDVTAQDHTITILQRTLQASNLPHMLFYGPPGTGKTSTILALAKELYGPELMKSRVLELNASDERGISIVREKVKDFARMQLTNPAPGYRERYPCPPFKIIILDEADSMTQDAQSALRRTMETYSKITRFCLICNYVTRIIDPLASRCSKFRFKSLDQGNARRRLEEIALLEGVGLEDGAVDALIRSSDGDLRKAITYLQSSARLVGAIAARGPDGGGDEGGDKMDVDEDTKAKKLVTVKIVEDIAGVIPDRTIERLVQAMRPRAAGETYQSVAKVVEEMVADGWSAGQTMAQLYQAIVYDEMIPDAQKNKIVMVFSEVDKRLVDGADEHLSILDLALRISGIMSQK</sequence>
<evidence type="ECO:0000256" key="7">
    <source>
        <dbReference type="ARBA" id="ARBA00040745"/>
    </source>
</evidence>
<evidence type="ECO:0000256" key="6">
    <source>
        <dbReference type="ARBA" id="ARBA00023242"/>
    </source>
</evidence>
<gene>
    <name evidence="10" type="ORF">B0T17DRAFT_152876</name>
</gene>
<dbReference type="GO" id="GO:0005663">
    <property type="term" value="C:DNA replication factor C complex"/>
    <property type="evidence" value="ECO:0007669"/>
    <property type="project" value="TreeGrafter"/>
</dbReference>
<dbReference type="InterPro" id="IPR050238">
    <property type="entry name" value="DNA_Rep/Repair_Clamp_Loader"/>
</dbReference>
<dbReference type="Pfam" id="PF00004">
    <property type="entry name" value="AAA"/>
    <property type="match status" value="1"/>
</dbReference>
<evidence type="ECO:0000256" key="4">
    <source>
        <dbReference type="ARBA" id="ARBA00022741"/>
    </source>
</evidence>
<dbReference type="Gene3D" id="3.40.50.300">
    <property type="entry name" value="P-loop containing nucleotide triphosphate hydrolases"/>
    <property type="match status" value="1"/>
</dbReference>
<dbReference type="GO" id="GO:0016887">
    <property type="term" value="F:ATP hydrolysis activity"/>
    <property type="evidence" value="ECO:0007669"/>
    <property type="project" value="InterPro"/>
</dbReference>
<keyword evidence="10" id="KW-0378">Hydrolase</keyword>
<dbReference type="PANTHER" id="PTHR11669:SF20">
    <property type="entry name" value="REPLICATION FACTOR C SUBUNIT 4"/>
    <property type="match status" value="1"/>
</dbReference>
<dbReference type="SMART" id="SM00382">
    <property type="entry name" value="AAA"/>
    <property type="match status" value="1"/>
</dbReference>
<dbReference type="AlphaFoldDB" id="A0AA39X6X5"/>
<dbReference type="GO" id="GO:0005634">
    <property type="term" value="C:nucleus"/>
    <property type="evidence" value="ECO:0007669"/>
    <property type="project" value="UniProtKB-SubCell"/>
</dbReference>
<accession>A0AA39X6X5</accession>
<evidence type="ECO:0000256" key="2">
    <source>
        <dbReference type="ARBA" id="ARBA00005378"/>
    </source>
</evidence>
<evidence type="ECO:0000256" key="1">
    <source>
        <dbReference type="ARBA" id="ARBA00004123"/>
    </source>
</evidence>
<dbReference type="GO" id="GO:0031391">
    <property type="term" value="C:Elg1 RFC-like complex"/>
    <property type="evidence" value="ECO:0007669"/>
    <property type="project" value="UniProtKB-ARBA"/>
</dbReference>
<keyword evidence="6" id="KW-0539">Nucleus</keyword>
<dbReference type="InterPro" id="IPR003959">
    <property type="entry name" value="ATPase_AAA_core"/>
</dbReference>
<comment type="caution">
    <text evidence="10">The sequence shown here is derived from an EMBL/GenBank/DDBJ whole genome shotgun (WGS) entry which is preliminary data.</text>
</comment>
<dbReference type="InterPro" id="IPR013748">
    <property type="entry name" value="Rep_factorC_C"/>
</dbReference>
<proteinExistence type="inferred from homology"/>
<dbReference type="SUPFAM" id="SSF48019">
    <property type="entry name" value="post-AAA+ oligomerization domain-like"/>
    <property type="match status" value="1"/>
</dbReference>
<dbReference type="CDD" id="cd00009">
    <property type="entry name" value="AAA"/>
    <property type="match status" value="1"/>
</dbReference>
<comment type="similarity">
    <text evidence="2">Belongs to the activator 1 small subunits family.</text>
</comment>
<dbReference type="EMBL" id="JAULSR010000002">
    <property type="protein sequence ID" value="KAK0628426.1"/>
    <property type="molecule type" value="Genomic_DNA"/>
</dbReference>
<dbReference type="CDD" id="cd18140">
    <property type="entry name" value="HLD_clamp_RFC"/>
    <property type="match status" value="1"/>
</dbReference>
<dbReference type="GO" id="GO:0003677">
    <property type="term" value="F:DNA binding"/>
    <property type="evidence" value="ECO:0007669"/>
    <property type="project" value="InterPro"/>
</dbReference>
<dbReference type="InterPro" id="IPR027417">
    <property type="entry name" value="P-loop_NTPase"/>
</dbReference>
<dbReference type="FunFam" id="1.20.272.10:FF:000011">
    <property type="entry name" value="Replication factor C subunit 2"/>
    <property type="match status" value="1"/>
</dbReference>
<feature type="domain" description="AAA+ ATPase" evidence="9">
    <location>
        <begin position="66"/>
        <end position="202"/>
    </location>
</feature>
<keyword evidence="4" id="KW-0547">Nucleotide-binding</keyword>
<keyword evidence="11" id="KW-1185">Reference proteome</keyword>
<protein>
    <recommendedName>
        <fullName evidence="7">Replication factor C subunit 2</fullName>
    </recommendedName>
</protein>
<evidence type="ECO:0000256" key="5">
    <source>
        <dbReference type="ARBA" id="ARBA00022840"/>
    </source>
</evidence>
<dbReference type="Gene3D" id="1.20.272.10">
    <property type="match status" value="1"/>
</dbReference>
<dbReference type="GO" id="GO:0006281">
    <property type="term" value="P:DNA repair"/>
    <property type="evidence" value="ECO:0007669"/>
    <property type="project" value="TreeGrafter"/>
</dbReference>
<evidence type="ECO:0000313" key="11">
    <source>
        <dbReference type="Proteomes" id="UP001174934"/>
    </source>
</evidence>
<dbReference type="Pfam" id="PF08542">
    <property type="entry name" value="Rep_fac_C"/>
    <property type="match status" value="1"/>
</dbReference>
<evidence type="ECO:0000256" key="8">
    <source>
        <dbReference type="SAM" id="MobiDB-lite"/>
    </source>
</evidence>
<dbReference type="GO" id="GO:0006271">
    <property type="term" value="P:DNA strand elongation involved in DNA replication"/>
    <property type="evidence" value="ECO:0007669"/>
    <property type="project" value="UniProtKB-ARBA"/>
</dbReference>
<dbReference type="GO" id="GO:0003689">
    <property type="term" value="F:DNA clamp loader activity"/>
    <property type="evidence" value="ECO:0007669"/>
    <property type="project" value="TreeGrafter"/>
</dbReference>
<dbReference type="Gene3D" id="1.10.8.60">
    <property type="match status" value="1"/>
</dbReference>
<name>A0AA39X6X5_9PEZI</name>
<dbReference type="GO" id="GO:0005524">
    <property type="term" value="F:ATP binding"/>
    <property type="evidence" value="ECO:0007669"/>
    <property type="project" value="UniProtKB-KW"/>
</dbReference>
<dbReference type="InterPro" id="IPR003593">
    <property type="entry name" value="AAA+_ATPase"/>
</dbReference>
<dbReference type="PANTHER" id="PTHR11669">
    <property type="entry name" value="REPLICATION FACTOR C / DNA POLYMERASE III GAMMA-TAU SUBUNIT"/>
    <property type="match status" value="1"/>
</dbReference>
<reference evidence="10" key="1">
    <citation type="submission" date="2023-06" db="EMBL/GenBank/DDBJ databases">
        <title>Genome-scale phylogeny and comparative genomics of the fungal order Sordariales.</title>
        <authorList>
            <consortium name="Lawrence Berkeley National Laboratory"/>
            <person name="Hensen N."/>
            <person name="Bonometti L."/>
            <person name="Westerberg I."/>
            <person name="Brannstrom I.O."/>
            <person name="Guillou S."/>
            <person name="Cros-Aarteil S."/>
            <person name="Calhoun S."/>
            <person name="Haridas S."/>
            <person name="Kuo A."/>
            <person name="Mondo S."/>
            <person name="Pangilinan J."/>
            <person name="Riley R."/>
            <person name="LaButti K."/>
            <person name="Andreopoulos B."/>
            <person name="Lipzen A."/>
            <person name="Chen C."/>
            <person name="Yanf M."/>
            <person name="Daum C."/>
            <person name="Ng V."/>
            <person name="Clum A."/>
            <person name="Steindorff A."/>
            <person name="Ohm R."/>
            <person name="Martin F."/>
            <person name="Silar P."/>
            <person name="Natvig D."/>
            <person name="Lalanne C."/>
            <person name="Gautier V."/>
            <person name="Ament-velasquez S.L."/>
            <person name="Kruys A."/>
            <person name="Hutchinson M.I."/>
            <person name="Powell A.J."/>
            <person name="Barry K."/>
            <person name="Miller A.N."/>
            <person name="Grigoriev I.V."/>
            <person name="Debuchy R."/>
            <person name="Gladieux P."/>
            <person name="Thoren M.H."/>
            <person name="Johannesson H."/>
        </authorList>
    </citation>
    <scope>NUCLEOTIDE SEQUENCE</scope>
    <source>
        <strain evidence="10">SMH3391-2</strain>
    </source>
</reference>
<dbReference type="InterPro" id="IPR047854">
    <property type="entry name" value="RFC_lid"/>
</dbReference>
<evidence type="ECO:0000313" key="10">
    <source>
        <dbReference type="EMBL" id="KAK0628426.1"/>
    </source>
</evidence>
<feature type="region of interest" description="Disordered" evidence="8">
    <location>
        <begin position="15"/>
        <end position="35"/>
    </location>
</feature>
<evidence type="ECO:0000256" key="3">
    <source>
        <dbReference type="ARBA" id="ARBA00022705"/>
    </source>
</evidence>
<dbReference type="FunFam" id="3.40.50.300:FF:000237">
    <property type="entry name" value="replication factor C subunit 4"/>
    <property type="match status" value="1"/>
</dbReference>
<keyword evidence="5" id="KW-0067">ATP-binding</keyword>
<evidence type="ECO:0000259" key="9">
    <source>
        <dbReference type="SMART" id="SM00382"/>
    </source>
</evidence>
<dbReference type="SUPFAM" id="SSF52540">
    <property type="entry name" value="P-loop containing nucleoside triphosphate hydrolases"/>
    <property type="match status" value="1"/>
</dbReference>
<dbReference type="Proteomes" id="UP001174934">
    <property type="component" value="Unassembled WGS sequence"/>
</dbReference>
<comment type="subcellular location">
    <subcellularLocation>
        <location evidence="1">Nucleus</location>
    </subcellularLocation>
</comment>
<keyword evidence="3" id="KW-0235">DNA replication</keyword>